<name>A0A1S1PEI2_9ACTN</name>
<dbReference type="EMBL" id="MAXA01000276">
    <property type="protein sequence ID" value="OHV19716.1"/>
    <property type="molecule type" value="Genomic_DNA"/>
</dbReference>
<evidence type="ECO:0008006" key="3">
    <source>
        <dbReference type="Google" id="ProtNLM"/>
    </source>
</evidence>
<dbReference type="Pfam" id="PF11136">
    <property type="entry name" value="DUF2889"/>
    <property type="match status" value="1"/>
</dbReference>
<dbReference type="InterPro" id="IPR021312">
    <property type="entry name" value="DUF2889"/>
</dbReference>
<dbReference type="AlphaFoldDB" id="A0A1S1PEI2"/>
<keyword evidence="2" id="KW-1185">Reference proteome</keyword>
<gene>
    <name evidence="1" type="ORF">BBK14_28905</name>
</gene>
<dbReference type="Proteomes" id="UP000179769">
    <property type="component" value="Unassembled WGS sequence"/>
</dbReference>
<reference evidence="2" key="1">
    <citation type="submission" date="2016-07" db="EMBL/GenBank/DDBJ databases">
        <title>Frankia sp. NRRL B-16219 Genome sequencing.</title>
        <authorList>
            <person name="Ghodhbane-Gtari F."/>
            <person name="Swanson E."/>
            <person name="Gueddou A."/>
            <person name="Louati M."/>
            <person name="Nouioui I."/>
            <person name="Hezbri K."/>
            <person name="Abebe-Akele F."/>
            <person name="Simpson S."/>
            <person name="Morris K."/>
            <person name="Thomas K."/>
            <person name="Gtari M."/>
            <person name="Tisa L.S."/>
        </authorList>
    </citation>
    <scope>NUCLEOTIDE SEQUENCE [LARGE SCALE GENOMIC DNA]</scope>
    <source>
        <strain evidence="2">NRRL B-16219</strain>
    </source>
</reference>
<protein>
    <recommendedName>
        <fullName evidence="3">DUF2889 domain-containing protein</fullName>
    </recommendedName>
</protein>
<proteinExistence type="predicted"/>
<evidence type="ECO:0000313" key="1">
    <source>
        <dbReference type="EMBL" id="OHV19716.1"/>
    </source>
</evidence>
<evidence type="ECO:0000313" key="2">
    <source>
        <dbReference type="Proteomes" id="UP000179769"/>
    </source>
</evidence>
<comment type="caution">
    <text evidence="1">The sequence shown here is derived from an EMBL/GenBank/DDBJ whole genome shotgun (WGS) entry which is preliminary data.</text>
</comment>
<sequence>MARGRDLRTAPDGGSTVLGTARLDLEVGHPQRLVRRIAGDPSHPGLPALAGVAVSAGFRQAVDAAMPGERTSRSVRFQLLDDLPTALLVSGYAVQAAGAHRSRPKLTLQYPDLCAGWVAGGTLVSGFAGTGKIPVHVGPHAPSVDSDDPLGWHTFDLLPPHGMRRRRRLDVWREGEIAAVECFFRDSHVDDDGVETIVHEYTVHATVDPATRRFLSCEADIGALPWPECPAAAASATRLAGEAAEGLRGRVRDTFVGPSTCTHLNDTLRSLEDVMALLERVDDAQEQVRTRPTGGLAS</sequence>
<accession>A0A1S1PEI2</accession>
<organism evidence="1 2">
    <name type="scientific">Parafrankia soli</name>
    <dbReference type="NCBI Taxonomy" id="2599596"/>
    <lineage>
        <taxon>Bacteria</taxon>
        <taxon>Bacillati</taxon>
        <taxon>Actinomycetota</taxon>
        <taxon>Actinomycetes</taxon>
        <taxon>Frankiales</taxon>
        <taxon>Frankiaceae</taxon>
        <taxon>Parafrankia</taxon>
    </lineage>
</organism>